<comment type="catalytic activity">
    <reaction evidence="6 7">
        <text>UDP-alpha-D-glucose + 2 NAD(+) + H2O = UDP-alpha-D-glucuronate + 2 NADH + 3 H(+)</text>
        <dbReference type="Rhea" id="RHEA:23596"/>
        <dbReference type="ChEBI" id="CHEBI:15377"/>
        <dbReference type="ChEBI" id="CHEBI:15378"/>
        <dbReference type="ChEBI" id="CHEBI:57540"/>
        <dbReference type="ChEBI" id="CHEBI:57945"/>
        <dbReference type="ChEBI" id="CHEBI:58052"/>
        <dbReference type="ChEBI" id="CHEBI:58885"/>
        <dbReference type="EC" id="1.1.1.22"/>
    </reaction>
</comment>
<evidence type="ECO:0000256" key="9">
    <source>
        <dbReference type="PIRSR" id="PIRSR500134-2"/>
    </source>
</evidence>
<dbReference type="InterPro" id="IPR017476">
    <property type="entry name" value="UDP-Glc/GDP-Man"/>
</dbReference>
<evidence type="ECO:0000256" key="10">
    <source>
        <dbReference type="PIRSR" id="PIRSR500134-3"/>
    </source>
</evidence>
<dbReference type="Gene3D" id="1.20.5.100">
    <property type="entry name" value="Cytochrome c1, transmembrane anchor, C-terminal"/>
    <property type="match status" value="1"/>
</dbReference>
<dbReference type="EMBL" id="MNWX01000016">
    <property type="protein sequence ID" value="OIO65549.1"/>
    <property type="molecule type" value="Genomic_DNA"/>
</dbReference>
<reference evidence="12 13" key="1">
    <citation type="journal article" date="2016" name="Environ. Microbiol.">
        <title>Genomic resolution of a cold subsurface aquifer community provides metabolic insights for novel microbes adapted to high CO concentrations.</title>
        <authorList>
            <person name="Probst A.J."/>
            <person name="Castelle C.J."/>
            <person name="Singh A."/>
            <person name="Brown C.T."/>
            <person name="Anantharaman K."/>
            <person name="Sharon I."/>
            <person name="Hug L.A."/>
            <person name="Burstein D."/>
            <person name="Emerson J.B."/>
            <person name="Thomas B.C."/>
            <person name="Banfield J.F."/>
        </authorList>
    </citation>
    <scope>NUCLEOTIDE SEQUENCE [LARGE SCALE GENOMIC DNA]</scope>
    <source>
        <strain evidence="12">CG1_02_39_135</strain>
    </source>
</reference>
<dbReference type="InterPro" id="IPR014027">
    <property type="entry name" value="UDP-Glc/GDP-Man_DH_C"/>
</dbReference>
<feature type="domain" description="UDP-glucose/GDP-mannose dehydrogenase C-terminal" evidence="11">
    <location>
        <begin position="335"/>
        <end position="436"/>
    </location>
</feature>
<feature type="binding site" evidence="10">
    <location>
        <position position="34"/>
    </location>
    <ligand>
        <name>NAD(+)</name>
        <dbReference type="ChEBI" id="CHEBI:57540"/>
    </ligand>
</feature>
<evidence type="ECO:0000256" key="5">
    <source>
        <dbReference type="ARBA" id="ARBA00023027"/>
    </source>
</evidence>
<dbReference type="NCBIfam" id="TIGR03026">
    <property type="entry name" value="NDP-sugDHase"/>
    <property type="match status" value="1"/>
</dbReference>
<dbReference type="InterPro" id="IPR014026">
    <property type="entry name" value="UDP-Glc/GDP-Man_DH_dimer"/>
</dbReference>
<feature type="binding site" evidence="10">
    <location>
        <position position="39"/>
    </location>
    <ligand>
        <name>NAD(+)</name>
        <dbReference type="ChEBI" id="CHEBI:57540"/>
    </ligand>
</feature>
<dbReference type="AlphaFoldDB" id="A0A1J4Y456"/>
<dbReference type="GO" id="GO:0006065">
    <property type="term" value="P:UDP-glucuronate biosynthetic process"/>
    <property type="evidence" value="ECO:0007669"/>
    <property type="project" value="UniProtKB-UniPathway"/>
</dbReference>
<evidence type="ECO:0000256" key="2">
    <source>
        <dbReference type="ARBA" id="ARBA00006601"/>
    </source>
</evidence>
<dbReference type="InterPro" id="IPR001732">
    <property type="entry name" value="UDP-Glc/GDP-Man_DH_N"/>
</dbReference>
<feature type="binding site" evidence="10">
    <location>
        <position position="90"/>
    </location>
    <ligand>
        <name>NAD(+)</name>
        <dbReference type="ChEBI" id="CHEBI:57540"/>
    </ligand>
</feature>
<dbReference type="SUPFAM" id="SSF52413">
    <property type="entry name" value="UDP-glucose/GDP-mannose dehydrogenase C-terminal domain"/>
    <property type="match status" value="1"/>
</dbReference>
<feature type="binding site" evidence="9">
    <location>
        <begin position="271"/>
        <end position="275"/>
    </location>
    <ligand>
        <name>substrate</name>
    </ligand>
</feature>
<evidence type="ECO:0000256" key="4">
    <source>
        <dbReference type="ARBA" id="ARBA00023002"/>
    </source>
</evidence>
<dbReference type="PIRSF" id="PIRSF500134">
    <property type="entry name" value="UDPglc_DH_bac"/>
    <property type="match status" value="1"/>
</dbReference>
<dbReference type="SUPFAM" id="SSF51735">
    <property type="entry name" value="NAD(P)-binding Rossmann-fold domains"/>
    <property type="match status" value="1"/>
</dbReference>
<evidence type="ECO:0000313" key="13">
    <source>
        <dbReference type="Proteomes" id="UP000182693"/>
    </source>
</evidence>
<dbReference type="PANTHER" id="PTHR43750:SF3">
    <property type="entry name" value="UDP-GLUCOSE 6-DEHYDROGENASE TUAD"/>
    <property type="match status" value="1"/>
</dbReference>
<accession>A0A1J4Y456</accession>
<dbReference type="EC" id="1.1.1.22" evidence="3 7"/>
<evidence type="ECO:0000256" key="6">
    <source>
        <dbReference type="ARBA" id="ARBA00047473"/>
    </source>
</evidence>
<feature type="binding site" evidence="10">
    <location>
        <position position="349"/>
    </location>
    <ligand>
        <name>NAD(+)</name>
        <dbReference type="ChEBI" id="CHEBI:57540"/>
    </ligand>
</feature>
<feature type="binding site" evidence="10">
    <location>
        <position position="125"/>
    </location>
    <ligand>
        <name>NAD(+)</name>
        <dbReference type="ChEBI" id="CHEBI:57540"/>
    </ligand>
</feature>
<proteinExistence type="inferred from homology"/>
<feature type="binding site" evidence="9">
    <location>
        <position position="279"/>
    </location>
    <ligand>
        <name>substrate</name>
    </ligand>
</feature>
<dbReference type="Gene3D" id="3.40.50.720">
    <property type="entry name" value="NAD(P)-binding Rossmann-like Domain"/>
    <property type="match status" value="2"/>
</dbReference>
<protein>
    <recommendedName>
        <fullName evidence="3 7">UDP-glucose 6-dehydrogenase</fullName>
        <ecNumber evidence="3 7">1.1.1.22</ecNumber>
    </recommendedName>
</protein>
<dbReference type="Pfam" id="PF00984">
    <property type="entry name" value="UDPG_MGDP_dh"/>
    <property type="match status" value="1"/>
</dbReference>
<dbReference type="GO" id="GO:0003979">
    <property type="term" value="F:UDP-glucose 6-dehydrogenase activity"/>
    <property type="evidence" value="ECO:0007669"/>
    <property type="project" value="UniProtKB-EC"/>
</dbReference>
<evidence type="ECO:0000256" key="3">
    <source>
        <dbReference type="ARBA" id="ARBA00012954"/>
    </source>
</evidence>
<dbReference type="PIRSF" id="PIRSF000124">
    <property type="entry name" value="UDPglc_GDPman_dh"/>
    <property type="match status" value="1"/>
</dbReference>
<dbReference type="Pfam" id="PF03720">
    <property type="entry name" value="UDPG_MGDP_dh_C"/>
    <property type="match status" value="1"/>
</dbReference>
<gene>
    <name evidence="12" type="ORF">AUJ30_00850</name>
</gene>
<dbReference type="GO" id="GO:0000271">
    <property type="term" value="P:polysaccharide biosynthetic process"/>
    <property type="evidence" value="ECO:0007669"/>
    <property type="project" value="InterPro"/>
</dbReference>
<comment type="caution">
    <text evidence="12">The sequence shown here is derived from an EMBL/GenBank/DDBJ whole genome shotgun (WGS) entry which is preliminary data.</text>
</comment>
<sequence>MKKKTNIAIIGTGYVGLVSAVCFAELGNKVIAYDKNKEKIKLLQKGKSPIYEPYLEKLILKNQKKKRLFFAEDINQAVKPSSIIFICVGTPPLKNGEADLSAVEIVCREIAKNLNSYKLIVEKSTVPVQTGLRLERIIKINQGRNVNFDIASNPEFLREGSAIYDFFHPYRIVVGVKTKKAEELLFEIYQPIIKGKFKCPIHPVRDRQKEKVPLIITDINSAEIIKHASNSFLATKISFINALADICEKTGANIKDVAYGMGLDKRIGREFLNAGLGFGGFCFPKDLQAFMRISEKHGYDFKLLKEVERINEERISRAIEKLKNHLRILKRKTIGILGLSFKPNTDDIRFSPALKLIKKLLKQKVIIKAYDPKAMEKSKKELPEIIYCRNPYEAAKNSDALIICTEWQEFQKLNWRKIKKIMKQPFVLDARNMLNKKTMEKLGFEYQGFGA</sequence>
<evidence type="ECO:0000256" key="8">
    <source>
        <dbReference type="PIRSR" id="PIRSR500134-1"/>
    </source>
</evidence>
<dbReference type="PANTHER" id="PTHR43750">
    <property type="entry name" value="UDP-GLUCOSE 6-DEHYDROGENASE TUAD"/>
    <property type="match status" value="1"/>
</dbReference>
<dbReference type="SMART" id="SM00984">
    <property type="entry name" value="UDPG_MGDP_dh_C"/>
    <property type="match status" value="1"/>
</dbReference>
<dbReference type="InterPro" id="IPR028357">
    <property type="entry name" value="UDPglc_DH_bac"/>
</dbReference>
<evidence type="ECO:0000313" key="12">
    <source>
        <dbReference type="EMBL" id="OIO65549.1"/>
    </source>
</evidence>
<dbReference type="InterPro" id="IPR008927">
    <property type="entry name" value="6-PGluconate_DH-like_C_sf"/>
</dbReference>
<dbReference type="UniPathway" id="UPA00038">
    <property type="reaction ID" value="UER00491"/>
</dbReference>
<feature type="binding site" evidence="9">
    <location>
        <position position="342"/>
    </location>
    <ligand>
        <name>substrate</name>
    </ligand>
</feature>
<evidence type="ECO:0000259" key="11">
    <source>
        <dbReference type="SMART" id="SM00984"/>
    </source>
</evidence>
<comment type="similarity">
    <text evidence="2 7">Belongs to the UDP-glucose/GDP-mannose dehydrogenase family.</text>
</comment>
<feature type="binding site" evidence="10">
    <location>
        <position position="159"/>
    </location>
    <ligand>
        <name>NAD(+)</name>
        <dbReference type="ChEBI" id="CHEBI:57540"/>
    </ligand>
</feature>
<dbReference type="Pfam" id="PF03721">
    <property type="entry name" value="UDPG_MGDP_dh_N"/>
    <property type="match status" value="1"/>
</dbReference>
<feature type="binding site" evidence="9">
    <location>
        <position position="226"/>
    </location>
    <ligand>
        <name>substrate</name>
    </ligand>
</feature>
<keyword evidence="5 7" id="KW-0520">NAD</keyword>
<feature type="binding site" evidence="9">
    <location>
        <begin position="156"/>
        <end position="159"/>
    </location>
    <ligand>
        <name>substrate</name>
    </ligand>
</feature>
<name>A0A1J4Y456_9BACT</name>
<feature type="active site" description="Nucleophile" evidence="8">
    <location>
        <position position="282"/>
    </location>
</feature>
<dbReference type="Proteomes" id="UP000182693">
    <property type="component" value="Unassembled WGS sequence"/>
</dbReference>
<keyword evidence="4 7" id="KW-0560">Oxidoreductase</keyword>
<dbReference type="STRING" id="1805425.AUJ30_00850"/>
<feature type="binding site" evidence="10">
    <location>
        <position position="285"/>
    </location>
    <ligand>
        <name>NAD(+)</name>
        <dbReference type="ChEBI" id="CHEBI:57540"/>
    </ligand>
</feature>
<organism evidence="12 13">
    <name type="scientific">Candidatus Wolfebacteria bacterium CG1_02_39_135</name>
    <dbReference type="NCBI Taxonomy" id="1805425"/>
    <lineage>
        <taxon>Bacteria</taxon>
        <taxon>Candidatus Wolfeibacteriota</taxon>
    </lineage>
</organism>
<dbReference type="InterPro" id="IPR036291">
    <property type="entry name" value="NAD(P)-bd_dom_sf"/>
</dbReference>
<evidence type="ECO:0000256" key="7">
    <source>
        <dbReference type="PIRNR" id="PIRNR000124"/>
    </source>
</evidence>
<comment type="pathway">
    <text evidence="1">Nucleotide-sugar biosynthesis; UDP-alpha-D-glucuronate biosynthesis; UDP-alpha-D-glucuronate from UDP-alpha-D-glucose: step 1/1.</text>
</comment>
<dbReference type="SUPFAM" id="SSF48179">
    <property type="entry name" value="6-phosphogluconate dehydrogenase C-terminal domain-like"/>
    <property type="match status" value="1"/>
</dbReference>
<evidence type="ECO:0000256" key="1">
    <source>
        <dbReference type="ARBA" id="ARBA00004701"/>
    </source>
</evidence>
<dbReference type="InterPro" id="IPR036220">
    <property type="entry name" value="UDP-Glc/GDP-Man_DH_C_sf"/>
</dbReference>
<dbReference type="GO" id="GO:0051287">
    <property type="term" value="F:NAD binding"/>
    <property type="evidence" value="ECO:0007669"/>
    <property type="project" value="InterPro"/>
</dbReference>